<keyword evidence="8" id="KW-0804">Transcription</keyword>
<evidence type="ECO:0000256" key="10">
    <source>
        <dbReference type="ARBA" id="ARBA00048287"/>
    </source>
</evidence>
<dbReference type="Pfam" id="PF00850">
    <property type="entry name" value="Hist_deacetyl"/>
    <property type="match status" value="1"/>
</dbReference>
<keyword evidence="4" id="KW-0678">Repressor</keyword>
<evidence type="ECO:0000256" key="9">
    <source>
        <dbReference type="ARBA" id="ARBA00023242"/>
    </source>
</evidence>
<dbReference type="InterPro" id="IPR037138">
    <property type="entry name" value="His_deacetylse_dom_sf"/>
</dbReference>
<keyword evidence="7" id="KW-0805">Transcription regulation</keyword>
<comment type="subcellular location">
    <subcellularLocation>
        <location evidence="1">Nucleus</location>
    </subcellularLocation>
</comment>
<organism evidence="13 14">
    <name type="scientific">Romanomermis culicivorax</name>
    <name type="common">Nematode worm</name>
    <dbReference type="NCBI Taxonomy" id="13658"/>
    <lineage>
        <taxon>Eukaryota</taxon>
        <taxon>Metazoa</taxon>
        <taxon>Ecdysozoa</taxon>
        <taxon>Nematoda</taxon>
        <taxon>Enoplea</taxon>
        <taxon>Dorylaimia</taxon>
        <taxon>Mermithida</taxon>
        <taxon>Mermithoidea</taxon>
        <taxon>Mermithidae</taxon>
        <taxon>Romanomermis</taxon>
    </lineage>
</organism>
<evidence type="ECO:0000256" key="1">
    <source>
        <dbReference type="ARBA" id="ARBA00004123"/>
    </source>
</evidence>
<dbReference type="WBParaSite" id="nRc.2.0.1.t41650-RA">
    <property type="protein sequence ID" value="nRc.2.0.1.t41650-RA"/>
    <property type="gene ID" value="nRc.2.0.1.g41650"/>
</dbReference>
<dbReference type="Proteomes" id="UP000887565">
    <property type="component" value="Unplaced"/>
</dbReference>
<reference evidence="14" key="1">
    <citation type="submission" date="2022-11" db="UniProtKB">
        <authorList>
            <consortium name="WormBaseParasite"/>
        </authorList>
    </citation>
    <scope>IDENTIFICATION</scope>
</reference>
<dbReference type="InterPro" id="IPR023801">
    <property type="entry name" value="His_deacetylse_dom"/>
</dbReference>
<name>A0A915KVS1_ROMCU</name>
<keyword evidence="13" id="KW-1185">Reference proteome</keyword>
<keyword evidence="9" id="KW-0539">Nucleus</keyword>
<keyword evidence="6" id="KW-0156">Chromatin regulator</keyword>
<evidence type="ECO:0000259" key="12">
    <source>
        <dbReference type="Pfam" id="PF00850"/>
    </source>
</evidence>
<evidence type="ECO:0000256" key="5">
    <source>
        <dbReference type="ARBA" id="ARBA00022801"/>
    </source>
</evidence>
<evidence type="ECO:0000256" key="7">
    <source>
        <dbReference type="ARBA" id="ARBA00023015"/>
    </source>
</evidence>
<evidence type="ECO:0000256" key="8">
    <source>
        <dbReference type="ARBA" id="ARBA00023163"/>
    </source>
</evidence>
<dbReference type="Gene3D" id="3.40.800.20">
    <property type="entry name" value="Histone deacetylase domain"/>
    <property type="match status" value="1"/>
</dbReference>
<comment type="similarity">
    <text evidence="2">Belongs to the histone deacetylase family. HD type 2 subfamily.</text>
</comment>
<evidence type="ECO:0000256" key="4">
    <source>
        <dbReference type="ARBA" id="ARBA00022491"/>
    </source>
</evidence>
<evidence type="ECO:0000256" key="11">
    <source>
        <dbReference type="SAM" id="MobiDB-lite"/>
    </source>
</evidence>
<feature type="region of interest" description="Disordered" evidence="11">
    <location>
        <begin position="240"/>
        <end position="264"/>
    </location>
</feature>
<dbReference type="EC" id="3.5.1.98" evidence="3"/>
<proteinExistence type="inferred from homology"/>
<dbReference type="GO" id="GO:0141221">
    <property type="term" value="F:histone deacetylase activity, hydrolytic mechanism"/>
    <property type="evidence" value="ECO:0007669"/>
    <property type="project" value="UniProtKB-EC"/>
</dbReference>
<sequence length="264" mass="28899">RIRRDLLIDNSSRSIEWFKTFHTLINTGKNEGRGFTVNIPWSGEAMGDAEYLAAWRCVVEPVLDQFRPDLILVSCGFDAAAGHWNAVGGYNLSSQMFGWMTARLAARYPVVLILEGGYNLAAISDAAECCVRALLTLQCPTTAAAATTSDDDDAERQFAASFDRLANDSARRTLKRVCQIQQRYWSTVDWAPAFLTQNQYVQSARLRRQFADLSVERRDQASGGGEPTCRTNLVVVKSEPQSSADGSASSNDCSTSSSSGDVAC</sequence>
<evidence type="ECO:0000256" key="2">
    <source>
        <dbReference type="ARBA" id="ARBA00007738"/>
    </source>
</evidence>
<feature type="compositionally biased region" description="Low complexity" evidence="11">
    <location>
        <begin position="247"/>
        <end position="264"/>
    </location>
</feature>
<dbReference type="AlphaFoldDB" id="A0A915KVS1"/>
<evidence type="ECO:0000313" key="13">
    <source>
        <dbReference type="Proteomes" id="UP000887565"/>
    </source>
</evidence>
<dbReference type="GO" id="GO:0040029">
    <property type="term" value="P:epigenetic regulation of gene expression"/>
    <property type="evidence" value="ECO:0007669"/>
    <property type="project" value="TreeGrafter"/>
</dbReference>
<dbReference type="SUPFAM" id="SSF52768">
    <property type="entry name" value="Arginase/deacetylase"/>
    <property type="match status" value="1"/>
</dbReference>
<evidence type="ECO:0000256" key="3">
    <source>
        <dbReference type="ARBA" id="ARBA00012111"/>
    </source>
</evidence>
<feature type="domain" description="Histone deacetylase" evidence="12">
    <location>
        <begin position="26"/>
        <end position="134"/>
    </location>
</feature>
<dbReference type="PANTHER" id="PTHR10625:SF5">
    <property type="entry name" value="HISTONE DEACETYLASE"/>
    <property type="match status" value="1"/>
</dbReference>
<comment type="catalytic activity">
    <reaction evidence="10">
        <text>N(6)-acetyl-L-lysyl-[histone] + H2O = L-lysyl-[histone] + acetate</text>
        <dbReference type="Rhea" id="RHEA:58196"/>
        <dbReference type="Rhea" id="RHEA-COMP:9845"/>
        <dbReference type="Rhea" id="RHEA-COMP:11338"/>
        <dbReference type="ChEBI" id="CHEBI:15377"/>
        <dbReference type="ChEBI" id="CHEBI:29969"/>
        <dbReference type="ChEBI" id="CHEBI:30089"/>
        <dbReference type="ChEBI" id="CHEBI:61930"/>
        <dbReference type="EC" id="3.5.1.98"/>
    </reaction>
</comment>
<keyword evidence="5" id="KW-0378">Hydrolase</keyword>
<protein>
    <recommendedName>
        <fullName evidence="3">histone deacetylase</fullName>
        <ecNumber evidence="3">3.5.1.98</ecNumber>
    </recommendedName>
</protein>
<evidence type="ECO:0000313" key="14">
    <source>
        <dbReference type="WBParaSite" id="nRc.2.0.1.t41650-RA"/>
    </source>
</evidence>
<dbReference type="GO" id="GO:0000118">
    <property type="term" value="C:histone deacetylase complex"/>
    <property type="evidence" value="ECO:0007669"/>
    <property type="project" value="TreeGrafter"/>
</dbReference>
<evidence type="ECO:0000256" key="6">
    <source>
        <dbReference type="ARBA" id="ARBA00022853"/>
    </source>
</evidence>
<accession>A0A915KVS1</accession>
<dbReference type="PANTHER" id="PTHR10625">
    <property type="entry name" value="HISTONE DEACETYLASE HDAC1-RELATED"/>
    <property type="match status" value="1"/>
</dbReference>
<dbReference type="InterPro" id="IPR023696">
    <property type="entry name" value="Ureohydrolase_dom_sf"/>
</dbReference>